<dbReference type="GO" id="GO:0005634">
    <property type="term" value="C:nucleus"/>
    <property type="evidence" value="ECO:0007669"/>
    <property type="project" value="TreeGrafter"/>
</dbReference>
<evidence type="ECO:0000313" key="1">
    <source>
        <dbReference type="Proteomes" id="UP000887578"/>
    </source>
</evidence>
<dbReference type="GO" id="GO:0005886">
    <property type="term" value="C:plasma membrane"/>
    <property type="evidence" value="ECO:0007669"/>
    <property type="project" value="TreeGrafter"/>
</dbReference>
<dbReference type="GO" id="GO:0008582">
    <property type="term" value="P:regulation of synaptic assembly at neuromuscular junction"/>
    <property type="evidence" value="ECO:0007669"/>
    <property type="project" value="TreeGrafter"/>
</dbReference>
<dbReference type="GO" id="GO:0007411">
    <property type="term" value="P:axon guidance"/>
    <property type="evidence" value="ECO:0007669"/>
    <property type="project" value="TreeGrafter"/>
</dbReference>
<dbReference type="GO" id="GO:0061630">
    <property type="term" value="F:ubiquitin protein ligase activity"/>
    <property type="evidence" value="ECO:0007669"/>
    <property type="project" value="TreeGrafter"/>
</dbReference>
<evidence type="ECO:0000313" key="2">
    <source>
        <dbReference type="WBParaSite" id="PDA_v2.g25385.t1"/>
    </source>
</evidence>
<accession>A0A914QDX2</accession>
<name>A0A914QDX2_9BILA</name>
<sequence>MPFQKDDANDWTKFRQKAVSKQFCAETILKENALFLLDLRPCEDASRLPIRLTPKKVANTYKINLYPQGSAIPQKEPSTDDALLVDTDLVNNISLSPLHHVSHQSDPGKQQNDLSAIGEGDPFSLSASANLFRRPQVPSSLPPLPQRLTSLNGIHELLRHPVLLFCVETHNLQSLRRYFYHSISRGTKFAYAFRVWNWLLKLVTSETIVTDIVWNYLTTLGSYSSYNHWLNMDLKFATKLKLLPHPWRLCYLAGTDVSGAMIDEMHSFLGTLAVILQSPGVDMSLKCLCFKAWTFHLTLHEQNLLITMCNILSAVGAVLSDTSSDMSSLFDESALSILAGFGPSTLASTTTFQQKKLSPKKPIRQLSSSHINAINQVSIKQHENLSNILKIGPSSRPQLTHCLIDGSLETFWESGDEDKNRARRLNISWDNEIYRLELLGIFIDNIRDTNFKVTQITIRNSKIIIYNASVDWVRIYKSVGFHISININIFRHLLVG</sequence>
<dbReference type="WBParaSite" id="PDA_v2.g25385.t1">
    <property type="protein sequence ID" value="PDA_v2.g25385.t1"/>
    <property type="gene ID" value="PDA_v2.g25385"/>
</dbReference>
<dbReference type="PANTHER" id="PTHR45943">
    <property type="entry name" value="E3 UBIQUITIN-PROTEIN LIGASE MYCBP2"/>
    <property type="match status" value="1"/>
</dbReference>
<dbReference type="Proteomes" id="UP000887578">
    <property type="component" value="Unplaced"/>
</dbReference>
<protein>
    <submittedName>
        <fullName evidence="2">DOC domain-containing protein</fullName>
    </submittedName>
</protein>
<dbReference type="PANTHER" id="PTHR45943:SF1">
    <property type="entry name" value="E3 UBIQUITIN-PROTEIN LIGASE MYCBP2"/>
    <property type="match status" value="1"/>
</dbReference>
<keyword evidence="1" id="KW-1185">Reference proteome</keyword>
<proteinExistence type="predicted"/>
<reference evidence="2" key="1">
    <citation type="submission" date="2022-11" db="UniProtKB">
        <authorList>
            <consortium name="WormBaseParasite"/>
        </authorList>
    </citation>
    <scope>IDENTIFICATION</scope>
</reference>
<dbReference type="AlphaFoldDB" id="A0A914QDX2"/>
<organism evidence="1 2">
    <name type="scientific">Panagrolaimus davidi</name>
    <dbReference type="NCBI Taxonomy" id="227884"/>
    <lineage>
        <taxon>Eukaryota</taxon>
        <taxon>Metazoa</taxon>
        <taxon>Ecdysozoa</taxon>
        <taxon>Nematoda</taxon>
        <taxon>Chromadorea</taxon>
        <taxon>Rhabditida</taxon>
        <taxon>Tylenchina</taxon>
        <taxon>Panagrolaimomorpha</taxon>
        <taxon>Panagrolaimoidea</taxon>
        <taxon>Panagrolaimidae</taxon>
        <taxon>Panagrolaimus</taxon>
    </lineage>
</organism>